<name>A0A4U0TVE4_9PEZI</name>
<dbReference type="EMBL" id="NAJP01000143">
    <property type="protein sequence ID" value="TKA26207.1"/>
    <property type="molecule type" value="Genomic_DNA"/>
</dbReference>
<dbReference type="EMBL" id="JASUXU010000052">
    <property type="protein sequence ID" value="KAK0315149.1"/>
    <property type="molecule type" value="Genomic_DNA"/>
</dbReference>
<dbReference type="STRING" id="329885.A0A4U0TVE4"/>
<sequence>MPATSKKRQATEQDPAPPAAKRPRSSYSDLISILAGSDEIPSVVHKESLRKQSDFFTAACKRDCKEGAEKTIRVPTIEPDALELYIYWVYKGALDLSLVPLESPRADEYRWDHPDCMAEDIQYLIQLYVAGDMFLNHYVQNEVINELSAVFAPVLPTVWAYGPTTSNTSGPDRHPATIFVPCVSTLSLQE</sequence>
<evidence type="ECO:0000313" key="7">
    <source>
        <dbReference type="Proteomes" id="UP001175353"/>
    </source>
</evidence>
<dbReference type="Proteomes" id="UP000310066">
    <property type="component" value="Unassembled WGS sequence"/>
</dbReference>
<organism evidence="5 6">
    <name type="scientific">Friedmanniomyces endolithicus</name>
    <dbReference type="NCBI Taxonomy" id="329885"/>
    <lineage>
        <taxon>Eukaryota</taxon>
        <taxon>Fungi</taxon>
        <taxon>Dikarya</taxon>
        <taxon>Ascomycota</taxon>
        <taxon>Pezizomycotina</taxon>
        <taxon>Dothideomycetes</taxon>
        <taxon>Dothideomycetidae</taxon>
        <taxon>Mycosphaerellales</taxon>
        <taxon>Teratosphaeriaceae</taxon>
        <taxon>Friedmanniomyces</taxon>
    </lineage>
</organism>
<evidence type="ECO:0000313" key="5">
    <source>
        <dbReference type="EMBL" id="TKA26207.1"/>
    </source>
</evidence>
<dbReference type="OrthoDB" id="194443at2759"/>
<evidence type="ECO:0000259" key="2">
    <source>
        <dbReference type="PROSITE" id="PS50097"/>
    </source>
</evidence>
<comment type="caution">
    <text evidence="5">The sequence shown here is derived from an EMBL/GenBank/DDBJ whole genome shotgun (WGS) entry which is preliminary data.</text>
</comment>
<dbReference type="Gene3D" id="3.30.710.10">
    <property type="entry name" value="Potassium Channel Kv1.1, Chain A"/>
    <property type="match status" value="1"/>
</dbReference>
<evidence type="ECO:0000313" key="4">
    <source>
        <dbReference type="EMBL" id="KAK1005578.1"/>
    </source>
</evidence>
<proteinExistence type="predicted"/>
<dbReference type="PANTHER" id="PTHR47843">
    <property type="entry name" value="BTB DOMAIN-CONTAINING PROTEIN-RELATED"/>
    <property type="match status" value="1"/>
</dbReference>
<dbReference type="AlphaFoldDB" id="A0A4U0TVE4"/>
<keyword evidence="7" id="KW-1185">Reference proteome</keyword>
<evidence type="ECO:0000313" key="6">
    <source>
        <dbReference type="Proteomes" id="UP000310066"/>
    </source>
</evidence>
<dbReference type="InterPro" id="IPR011333">
    <property type="entry name" value="SKP1/BTB/POZ_sf"/>
</dbReference>
<evidence type="ECO:0000256" key="1">
    <source>
        <dbReference type="SAM" id="MobiDB-lite"/>
    </source>
</evidence>
<dbReference type="InterPro" id="IPR000210">
    <property type="entry name" value="BTB/POZ_dom"/>
</dbReference>
<dbReference type="Proteomes" id="UP001168146">
    <property type="component" value="Unassembled WGS sequence"/>
</dbReference>
<feature type="region of interest" description="Disordered" evidence="1">
    <location>
        <begin position="1"/>
        <end position="26"/>
    </location>
</feature>
<evidence type="ECO:0000313" key="3">
    <source>
        <dbReference type="EMBL" id="KAK0315149.1"/>
    </source>
</evidence>
<gene>
    <name evidence="5" type="ORF">B0A54_16898</name>
    <name evidence="3" type="ORF">LTR82_012707</name>
    <name evidence="4" type="ORF">LTR91_003999</name>
</gene>
<dbReference type="Proteomes" id="UP001175353">
    <property type="component" value="Unassembled WGS sequence"/>
</dbReference>
<accession>A0A4U0TVE4</accession>
<dbReference type="PANTHER" id="PTHR47843:SF2">
    <property type="entry name" value="BTB DOMAIN-CONTAINING PROTEIN"/>
    <property type="match status" value="1"/>
</dbReference>
<dbReference type="EMBL" id="JAUJLE010000022">
    <property type="protein sequence ID" value="KAK1005578.1"/>
    <property type="molecule type" value="Genomic_DNA"/>
</dbReference>
<reference evidence="5 6" key="1">
    <citation type="submission" date="2017-03" db="EMBL/GenBank/DDBJ databases">
        <title>Genomes of endolithic fungi from Antarctica.</title>
        <authorList>
            <person name="Coleine C."/>
            <person name="Masonjones S."/>
            <person name="Stajich J.E."/>
        </authorList>
    </citation>
    <scope>NUCLEOTIDE SEQUENCE [LARGE SCALE GENOMIC DNA]</scope>
    <source>
        <strain evidence="5 6">CCFEE 5311</strain>
    </source>
</reference>
<reference evidence="3" key="2">
    <citation type="submission" date="2021-12" db="EMBL/GenBank/DDBJ databases">
        <title>Black yeast isolated from Biological Soil Crust.</title>
        <authorList>
            <person name="Kurbessoian T."/>
        </authorList>
    </citation>
    <scope>NUCLEOTIDE SEQUENCE</scope>
    <source>
        <strain evidence="3">CCFEE 5208</strain>
    </source>
</reference>
<protein>
    <recommendedName>
        <fullName evidence="2">BTB domain-containing protein</fullName>
    </recommendedName>
</protein>
<dbReference type="PROSITE" id="PS50097">
    <property type="entry name" value="BTB"/>
    <property type="match status" value="1"/>
</dbReference>
<feature type="domain" description="BTB" evidence="2">
    <location>
        <begin position="28"/>
        <end position="98"/>
    </location>
</feature>
<reference evidence="4" key="3">
    <citation type="submission" date="2023-06" db="EMBL/GenBank/DDBJ databases">
        <title>Black Yeasts Isolated from many extreme environments.</title>
        <authorList>
            <person name="Coleine C."/>
            <person name="Stajich J.E."/>
            <person name="Selbmann L."/>
        </authorList>
    </citation>
    <scope>NUCLEOTIDE SEQUENCE</scope>
    <source>
        <strain evidence="4">CCFEE 5200</strain>
    </source>
</reference>
<dbReference type="SUPFAM" id="SSF54695">
    <property type="entry name" value="POZ domain"/>
    <property type="match status" value="1"/>
</dbReference>